<dbReference type="PANTHER" id="PTHR12110:SF53">
    <property type="entry name" value="BLR5974 PROTEIN"/>
    <property type="match status" value="1"/>
</dbReference>
<dbReference type="InterPro" id="IPR050312">
    <property type="entry name" value="IolE/XylAMocC-like"/>
</dbReference>
<dbReference type="OrthoDB" id="8421472at2"/>
<dbReference type="RefSeq" id="WP_145267860.1">
    <property type="nucleotide sequence ID" value="NZ_CP036426.1"/>
</dbReference>
<dbReference type="Gene3D" id="3.20.20.150">
    <property type="entry name" value="Divalent-metal-dependent TIM barrel enzymes"/>
    <property type="match status" value="1"/>
</dbReference>
<proteinExistence type="predicted"/>
<evidence type="ECO:0000313" key="3">
    <source>
        <dbReference type="Proteomes" id="UP000317835"/>
    </source>
</evidence>
<keyword evidence="2" id="KW-0413">Isomerase</keyword>
<evidence type="ECO:0000259" key="1">
    <source>
        <dbReference type="Pfam" id="PF01261"/>
    </source>
</evidence>
<dbReference type="InterPro" id="IPR036237">
    <property type="entry name" value="Xyl_isomerase-like_sf"/>
</dbReference>
<organism evidence="2 3">
    <name type="scientific">Tautonia plasticadhaerens</name>
    <dbReference type="NCBI Taxonomy" id="2527974"/>
    <lineage>
        <taxon>Bacteria</taxon>
        <taxon>Pseudomonadati</taxon>
        <taxon>Planctomycetota</taxon>
        <taxon>Planctomycetia</taxon>
        <taxon>Isosphaerales</taxon>
        <taxon>Isosphaeraceae</taxon>
        <taxon>Tautonia</taxon>
    </lineage>
</organism>
<dbReference type="Proteomes" id="UP000317835">
    <property type="component" value="Chromosome"/>
</dbReference>
<dbReference type="AlphaFoldDB" id="A0A518GY17"/>
<name>A0A518GY17_9BACT</name>
<keyword evidence="3" id="KW-1185">Reference proteome</keyword>
<dbReference type="PANTHER" id="PTHR12110">
    <property type="entry name" value="HYDROXYPYRUVATE ISOMERASE"/>
    <property type="match status" value="1"/>
</dbReference>
<dbReference type="Pfam" id="PF01261">
    <property type="entry name" value="AP_endonuc_2"/>
    <property type="match status" value="1"/>
</dbReference>
<gene>
    <name evidence="2" type="ORF">ElP_13670</name>
</gene>
<feature type="domain" description="Xylose isomerase-like TIM barrel" evidence="1">
    <location>
        <begin position="21"/>
        <end position="253"/>
    </location>
</feature>
<dbReference type="InterPro" id="IPR013022">
    <property type="entry name" value="Xyl_isomerase-like_TIM-brl"/>
</dbReference>
<dbReference type="GO" id="GO:0016853">
    <property type="term" value="F:isomerase activity"/>
    <property type="evidence" value="ECO:0007669"/>
    <property type="project" value="UniProtKB-KW"/>
</dbReference>
<accession>A0A518GY17</accession>
<dbReference type="SUPFAM" id="SSF51658">
    <property type="entry name" value="Xylose isomerase-like"/>
    <property type="match status" value="1"/>
</dbReference>
<evidence type="ECO:0000313" key="2">
    <source>
        <dbReference type="EMBL" id="QDV33494.1"/>
    </source>
</evidence>
<dbReference type="KEGG" id="tpla:ElP_13670"/>
<dbReference type="EMBL" id="CP036426">
    <property type="protein sequence ID" value="QDV33494.1"/>
    <property type="molecule type" value="Genomic_DNA"/>
</dbReference>
<protein>
    <submittedName>
        <fullName evidence="2">Xylose isomerase-like TIM barrel</fullName>
    </submittedName>
</protein>
<reference evidence="2 3" key="1">
    <citation type="submission" date="2019-02" db="EMBL/GenBank/DDBJ databases">
        <title>Deep-cultivation of Planctomycetes and their phenomic and genomic characterization uncovers novel biology.</title>
        <authorList>
            <person name="Wiegand S."/>
            <person name="Jogler M."/>
            <person name="Boedeker C."/>
            <person name="Pinto D."/>
            <person name="Vollmers J."/>
            <person name="Rivas-Marin E."/>
            <person name="Kohn T."/>
            <person name="Peeters S.H."/>
            <person name="Heuer A."/>
            <person name="Rast P."/>
            <person name="Oberbeckmann S."/>
            <person name="Bunk B."/>
            <person name="Jeske O."/>
            <person name="Meyerdierks A."/>
            <person name="Storesund J.E."/>
            <person name="Kallscheuer N."/>
            <person name="Luecker S."/>
            <person name="Lage O.M."/>
            <person name="Pohl T."/>
            <person name="Merkel B.J."/>
            <person name="Hornburger P."/>
            <person name="Mueller R.-W."/>
            <person name="Bruemmer F."/>
            <person name="Labrenz M."/>
            <person name="Spormann A.M."/>
            <person name="Op den Camp H."/>
            <person name="Overmann J."/>
            <person name="Amann R."/>
            <person name="Jetten M.S.M."/>
            <person name="Mascher T."/>
            <person name="Medema M.H."/>
            <person name="Devos D.P."/>
            <person name="Kaster A.-K."/>
            <person name="Ovreas L."/>
            <person name="Rohde M."/>
            <person name="Galperin M.Y."/>
            <person name="Jogler C."/>
        </authorList>
    </citation>
    <scope>NUCLEOTIDE SEQUENCE [LARGE SCALE GENOMIC DNA]</scope>
    <source>
        <strain evidence="2 3">ElP</strain>
    </source>
</reference>
<sequence length="328" mass="36330">MRIGLDLYTIGHLGLGPSEALEFAADHGLEGVQFLEPTAIDPGLDEGRLAEFRRRADELGQSLEIGLPSPNPFGLGSPVGMPIEPEARARWYRPHLEAVSALGLSHARVFVGNRHDRFRGDSPWSLQCEAARSTLLAMRPDLLDLGIRVAVETHADLTCDELLRLVDDVGDDVLGVTLDTGNLPMRLDDPISATERLAPLVLMTHVKDAVLGFSPRGLVWHARPVGEGCLPIPELLTILESHNPMLNLSIELHPRIYDLPIFDPNWLAYFPDLSPSMLAAVIRLAFDCERGFLTGRIERPEDLEAIPWELRAGGWIDRSASYLRSLRR</sequence>